<gene>
    <name evidence="2" type="ORF">SDC9_161388</name>
</gene>
<reference evidence="2" key="1">
    <citation type="submission" date="2019-08" db="EMBL/GenBank/DDBJ databases">
        <authorList>
            <person name="Kucharzyk K."/>
            <person name="Murdoch R.W."/>
            <person name="Higgins S."/>
            <person name="Loffler F."/>
        </authorList>
    </citation>
    <scope>NUCLEOTIDE SEQUENCE</scope>
</reference>
<evidence type="ECO:0000256" key="1">
    <source>
        <dbReference type="SAM" id="MobiDB-lite"/>
    </source>
</evidence>
<organism evidence="2">
    <name type="scientific">bioreactor metagenome</name>
    <dbReference type="NCBI Taxonomy" id="1076179"/>
    <lineage>
        <taxon>unclassified sequences</taxon>
        <taxon>metagenomes</taxon>
        <taxon>ecological metagenomes</taxon>
    </lineage>
</organism>
<proteinExistence type="predicted"/>
<name>A0A645FKH2_9ZZZZ</name>
<protein>
    <submittedName>
        <fullName evidence="2">Uncharacterized protein</fullName>
    </submittedName>
</protein>
<feature type="region of interest" description="Disordered" evidence="1">
    <location>
        <begin position="100"/>
        <end position="119"/>
    </location>
</feature>
<comment type="caution">
    <text evidence="2">The sequence shown here is derived from an EMBL/GenBank/DDBJ whole genome shotgun (WGS) entry which is preliminary data.</text>
</comment>
<feature type="compositionally biased region" description="Basic and acidic residues" evidence="1">
    <location>
        <begin position="1"/>
        <end position="15"/>
    </location>
</feature>
<sequence length="119" mass="12464">MEAAGEKVRDRDGVHGDAVAAQTLGDDEPVEIGSDSKADRRPARAGKPAPVGEAGQTHQEPAGHVGSLRTERGNPRAECTPAEEIGFGVLVRAFGEDDADGDDDRHVGHDGNQMLNLVC</sequence>
<dbReference type="AlphaFoldDB" id="A0A645FKH2"/>
<evidence type="ECO:0000313" key="2">
    <source>
        <dbReference type="EMBL" id="MPN14062.1"/>
    </source>
</evidence>
<feature type="region of interest" description="Disordered" evidence="1">
    <location>
        <begin position="1"/>
        <end position="81"/>
    </location>
</feature>
<accession>A0A645FKH2</accession>
<dbReference type="EMBL" id="VSSQ01060653">
    <property type="protein sequence ID" value="MPN14062.1"/>
    <property type="molecule type" value="Genomic_DNA"/>
</dbReference>